<feature type="region of interest" description="Disordered" evidence="10">
    <location>
        <begin position="222"/>
        <end position="260"/>
    </location>
</feature>
<evidence type="ECO:0000256" key="3">
    <source>
        <dbReference type="ARBA" id="ARBA00022614"/>
    </source>
</evidence>
<sequence length="649" mass="73399">MPNQQPQTTHYFENMAAEHLSITEQWIRDKLQLQHNCLVDVKSLCLPGSYEGKIGHLGNSLKNFVRLKVLDLSHNALFSVEGLQHLTMLEHLNLYYNKIASLREVLLLRKLKELKELDLRLNPVVKNCVDYRLQLVYTLANLRMLDDCPVRDGERKASLQHYSCQTVVECQRIPCLLSDTVNQRSSQPRMTSVNRLTRKPPILDHSDDAVLNLVAKSNWDLSNPSALTGSTNKKPESTLYPLQDNLGKGEHRSESAASPVQAMNKSILRHPEDNRDKHQPLSSVQPAKGVVLNKSNGSVRVNEGLRVTFVDAKKIRRHAEKEGLSRFPAKGNFTPNPGGPLYSPAPHVSTLTSHPLSPGATARRTQDAPPLPPALRLSLNSPLISPPTERAVPPKENSTKQQLNSGPRESYRRPLEWLLGLVDRHWDGKRSLQHNHKFLSQAIQILSSMKPDVSNGEVEANNPSVDMEVLNSERKRQQKEHQAEMESLSEQLKHAHISIEDLDEQLKCALEENVSLQKQLIRVEQRLLACGKNGAQDSGLNERQAAGEELKGELEQMKKEVERLRARVKQAGKVQELADMLQESHRSLVSTNERLLAELEECRARHRVETEENTARHRAEVEKLHFSFSELSRTLSLMSDFNKTRPENS</sequence>
<keyword evidence="4" id="KW-0677">Repeat</keyword>
<keyword evidence="6" id="KW-0206">Cytoskeleton</keyword>
<evidence type="ECO:0000256" key="1">
    <source>
        <dbReference type="ARBA" id="ARBA00004300"/>
    </source>
</evidence>
<feature type="region of interest" description="Disordered" evidence="10">
    <location>
        <begin position="321"/>
        <end position="410"/>
    </location>
</feature>
<dbReference type="Pfam" id="PF14580">
    <property type="entry name" value="LRR_9"/>
    <property type="match status" value="1"/>
</dbReference>
<dbReference type="InterPro" id="IPR055320">
    <property type="entry name" value="CEP72-like"/>
</dbReference>
<evidence type="ECO:0000256" key="7">
    <source>
        <dbReference type="ARBA" id="ARBA00061023"/>
    </source>
</evidence>
<comment type="similarity">
    <text evidence="7">Belongs to the CEP72 family.</text>
</comment>
<dbReference type="FunFam" id="3.80.10.10:FF:000489">
    <property type="entry name" value="Centrosomal protein of 72 kDa"/>
    <property type="match status" value="1"/>
</dbReference>
<evidence type="ECO:0000256" key="6">
    <source>
        <dbReference type="ARBA" id="ARBA00023212"/>
    </source>
</evidence>
<dbReference type="PANTHER" id="PTHR23311:SF5">
    <property type="entry name" value="CENTROSOMAL PROTEIN OF 72 KDA"/>
    <property type="match status" value="1"/>
</dbReference>
<dbReference type="OrthoDB" id="676979at2759"/>
<dbReference type="Gene3D" id="3.80.10.10">
    <property type="entry name" value="Ribonuclease Inhibitor"/>
    <property type="match status" value="1"/>
</dbReference>
<evidence type="ECO:0000256" key="8">
    <source>
        <dbReference type="ARBA" id="ARBA00070210"/>
    </source>
</evidence>
<dbReference type="AlphaFoldDB" id="A0A9Q1FAH1"/>
<evidence type="ECO:0000313" key="12">
    <source>
        <dbReference type="Proteomes" id="UP001152622"/>
    </source>
</evidence>
<evidence type="ECO:0000313" key="11">
    <source>
        <dbReference type="EMBL" id="KAJ8354371.1"/>
    </source>
</evidence>
<feature type="compositionally biased region" description="Polar residues" evidence="10">
    <location>
        <begin position="222"/>
        <end position="232"/>
    </location>
</feature>
<dbReference type="PROSITE" id="PS51450">
    <property type="entry name" value="LRR"/>
    <property type="match status" value="2"/>
</dbReference>
<organism evidence="11 12">
    <name type="scientific">Synaphobranchus kaupii</name>
    <name type="common">Kaup's arrowtooth eel</name>
    <dbReference type="NCBI Taxonomy" id="118154"/>
    <lineage>
        <taxon>Eukaryota</taxon>
        <taxon>Metazoa</taxon>
        <taxon>Chordata</taxon>
        <taxon>Craniata</taxon>
        <taxon>Vertebrata</taxon>
        <taxon>Euteleostomi</taxon>
        <taxon>Actinopterygii</taxon>
        <taxon>Neopterygii</taxon>
        <taxon>Teleostei</taxon>
        <taxon>Anguilliformes</taxon>
        <taxon>Synaphobranchidae</taxon>
        <taxon>Synaphobranchus</taxon>
    </lineage>
</organism>
<dbReference type="Proteomes" id="UP001152622">
    <property type="component" value="Chromosome 7"/>
</dbReference>
<dbReference type="PANTHER" id="PTHR23311">
    <property type="entry name" value="HEAT SHOCK REGULATED 2"/>
    <property type="match status" value="1"/>
</dbReference>
<evidence type="ECO:0000256" key="4">
    <source>
        <dbReference type="ARBA" id="ARBA00022737"/>
    </source>
</evidence>
<keyword evidence="5 9" id="KW-0175">Coiled coil</keyword>
<proteinExistence type="inferred from homology"/>
<accession>A0A9Q1FAH1</accession>
<evidence type="ECO:0000256" key="5">
    <source>
        <dbReference type="ARBA" id="ARBA00023054"/>
    </source>
</evidence>
<comment type="caution">
    <text evidence="11">The sequence shown here is derived from an EMBL/GenBank/DDBJ whole genome shotgun (WGS) entry which is preliminary data.</text>
</comment>
<evidence type="ECO:0000256" key="9">
    <source>
        <dbReference type="SAM" id="Coils"/>
    </source>
</evidence>
<evidence type="ECO:0000256" key="2">
    <source>
        <dbReference type="ARBA" id="ARBA00022490"/>
    </source>
</evidence>
<dbReference type="SUPFAM" id="SSF52058">
    <property type="entry name" value="L domain-like"/>
    <property type="match status" value="1"/>
</dbReference>
<feature type="compositionally biased region" description="Low complexity" evidence="10">
    <location>
        <begin position="374"/>
        <end position="383"/>
    </location>
</feature>
<gene>
    <name evidence="11" type="ORF">SKAU_G00219380</name>
</gene>
<dbReference type="InterPro" id="IPR032675">
    <property type="entry name" value="LRR_dom_sf"/>
</dbReference>
<name>A0A9Q1FAH1_SYNKA</name>
<feature type="coiled-coil region" evidence="9">
    <location>
        <begin position="471"/>
        <end position="612"/>
    </location>
</feature>
<dbReference type="GO" id="GO:0034451">
    <property type="term" value="C:centriolar satellite"/>
    <property type="evidence" value="ECO:0007669"/>
    <property type="project" value="UniProtKB-ARBA"/>
</dbReference>
<protein>
    <recommendedName>
        <fullName evidence="8">Centrosomal protein of 72 kDa</fullName>
    </recommendedName>
</protein>
<dbReference type="InterPro" id="IPR001611">
    <property type="entry name" value="Leu-rich_rpt"/>
</dbReference>
<comment type="subcellular location">
    <subcellularLocation>
        <location evidence="1">Cytoplasm</location>
        <location evidence="1">Cytoskeleton</location>
        <location evidence="1">Microtubule organizing center</location>
        <location evidence="1">Centrosome</location>
    </subcellularLocation>
</comment>
<evidence type="ECO:0000256" key="10">
    <source>
        <dbReference type="SAM" id="MobiDB-lite"/>
    </source>
</evidence>
<keyword evidence="2" id="KW-0963">Cytoplasm</keyword>
<dbReference type="EMBL" id="JAINUF010000007">
    <property type="protein sequence ID" value="KAJ8354371.1"/>
    <property type="molecule type" value="Genomic_DNA"/>
</dbReference>
<keyword evidence="3" id="KW-0433">Leucine-rich repeat</keyword>
<reference evidence="11" key="1">
    <citation type="journal article" date="2023" name="Science">
        <title>Genome structures resolve the early diversification of teleost fishes.</title>
        <authorList>
            <person name="Parey E."/>
            <person name="Louis A."/>
            <person name="Montfort J."/>
            <person name="Bouchez O."/>
            <person name="Roques C."/>
            <person name="Iampietro C."/>
            <person name="Lluch J."/>
            <person name="Castinel A."/>
            <person name="Donnadieu C."/>
            <person name="Desvignes T."/>
            <person name="Floi Bucao C."/>
            <person name="Jouanno E."/>
            <person name="Wen M."/>
            <person name="Mejri S."/>
            <person name="Dirks R."/>
            <person name="Jansen H."/>
            <person name="Henkel C."/>
            <person name="Chen W.J."/>
            <person name="Zahm M."/>
            <person name="Cabau C."/>
            <person name="Klopp C."/>
            <person name="Thompson A.W."/>
            <person name="Robinson-Rechavi M."/>
            <person name="Braasch I."/>
            <person name="Lecointre G."/>
            <person name="Bobe J."/>
            <person name="Postlethwait J.H."/>
            <person name="Berthelot C."/>
            <person name="Roest Crollius H."/>
            <person name="Guiguen Y."/>
        </authorList>
    </citation>
    <scope>NUCLEOTIDE SEQUENCE</scope>
    <source>
        <strain evidence="11">WJC10195</strain>
    </source>
</reference>
<keyword evidence="12" id="KW-1185">Reference proteome</keyword>